<organism evidence="5 6">
    <name type="scientific">Laceyella tengchongensis</name>
    <dbReference type="NCBI Taxonomy" id="574699"/>
    <lineage>
        <taxon>Bacteria</taxon>
        <taxon>Bacillati</taxon>
        <taxon>Bacillota</taxon>
        <taxon>Bacilli</taxon>
        <taxon>Bacillales</taxon>
        <taxon>Thermoactinomycetaceae</taxon>
        <taxon>Laceyella</taxon>
    </lineage>
</organism>
<proteinExistence type="predicted"/>
<dbReference type="Pfam" id="PF01047">
    <property type="entry name" value="MarR"/>
    <property type="match status" value="1"/>
</dbReference>
<sequence length="148" mass="17212">MDFNYSDTLTHLMGHVIKLHRQSVDLLIQEHDVYPGQPPLLLRLAEQDGQSQKELAHKLQVTPATLTVMVNRMQRTGLVIRKPDPVDQRVSRVFLTAKGRQAVDAVKEALQQIECKCLENFSLEEKLLFRRLLWQMHENLQAFKRENT</sequence>
<evidence type="ECO:0000256" key="2">
    <source>
        <dbReference type="ARBA" id="ARBA00023125"/>
    </source>
</evidence>
<keyword evidence="3" id="KW-0804">Transcription</keyword>
<keyword evidence="6" id="KW-1185">Reference proteome</keyword>
<dbReference type="EMBL" id="FXTU01000003">
    <property type="protein sequence ID" value="SMP19617.1"/>
    <property type="molecule type" value="Genomic_DNA"/>
</dbReference>
<feature type="domain" description="HTH marR-type" evidence="4">
    <location>
        <begin position="6"/>
        <end position="138"/>
    </location>
</feature>
<dbReference type="SMART" id="SM00347">
    <property type="entry name" value="HTH_MARR"/>
    <property type="match status" value="1"/>
</dbReference>
<dbReference type="AlphaFoldDB" id="A0AA45WNW9"/>
<evidence type="ECO:0000313" key="5">
    <source>
        <dbReference type="EMBL" id="SMP19617.1"/>
    </source>
</evidence>
<dbReference type="Proteomes" id="UP001157946">
    <property type="component" value="Unassembled WGS sequence"/>
</dbReference>
<evidence type="ECO:0000313" key="6">
    <source>
        <dbReference type="Proteomes" id="UP001157946"/>
    </source>
</evidence>
<accession>A0AA45WNW9</accession>
<dbReference type="PANTHER" id="PTHR42756">
    <property type="entry name" value="TRANSCRIPTIONAL REGULATOR, MARR"/>
    <property type="match status" value="1"/>
</dbReference>
<dbReference type="PROSITE" id="PS50995">
    <property type="entry name" value="HTH_MARR_2"/>
    <property type="match status" value="1"/>
</dbReference>
<dbReference type="RefSeq" id="WP_284724264.1">
    <property type="nucleotide sequence ID" value="NZ_FXTU01000003.1"/>
</dbReference>
<keyword evidence="2" id="KW-0238">DNA-binding</keyword>
<evidence type="ECO:0000259" key="4">
    <source>
        <dbReference type="PROSITE" id="PS50995"/>
    </source>
</evidence>
<dbReference type="PRINTS" id="PR00598">
    <property type="entry name" value="HTHMARR"/>
</dbReference>
<dbReference type="InterPro" id="IPR036388">
    <property type="entry name" value="WH-like_DNA-bd_sf"/>
</dbReference>
<evidence type="ECO:0000256" key="1">
    <source>
        <dbReference type="ARBA" id="ARBA00023015"/>
    </source>
</evidence>
<dbReference type="PANTHER" id="PTHR42756:SF1">
    <property type="entry name" value="TRANSCRIPTIONAL REPRESSOR OF EMRAB OPERON"/>
    <property type="match status" value="1"/>
</dbReference>
<dbReference type="GO" id="GO:0003700">
    <property type="term" value="F:DNA-binding transcription factor activity"/>
    <property type="evidence" value="ECO:0007669"/>
    <property type="project" value="InterPro"/>
</dbReference>
<gene>
    <name evidence="5" type="ORF">SAMN06265361_103292</name>
</gene>
<dbReference type="GO" id="GO:0046914">
    <property type="term" value="F:transition metal ion binding"/>
    <property type="evidence" value="ECO:0007669"/>
    <property type="project" value="InterPro"/>
</dbReference>
<dbReference type="InterPro" id="IPR022689">
    <property type="entry name" value="Iron_dep_repressor"/>
</dbReference>
<reference evidence="5" key="1">
    <citation type="submission" date="2017-05" db="EMBL/GenBank/DDBJ databases">
        <authorList>
            <person name="Varghese N."/>
            <person name="Submissions S."/>
        </authorList>
    </citation>
    <scope>NUCLEOTIDE SEQUENCE</scope>
    <source>
        <strain evidence="5">DSM 45262</strain>
    </source>
</reference>
<protein>
    <submittedName>
        <fullName evidence="5">Transcriptional regulator, MarR family</fullName>
    </submittedName>
</protein>
<dbReference type="InterPro" id="IPR036390">
    <property type="entry name" value="WH_DNA-bd_sf"/>
</dbReference>
<keyword evidence="1" id="KW-0805">Transcription regulation</keyword>
<comment type="caution">
    <text evidence="5">The sequence shown here is derived from an EMBL/GenBank/DDBJ whole genome shotgun (WGS) entry which is preliminary data.</text>
</comment>
<dbReference type="Gene3D" id="1.10.10.10">
    <property type="entry name" value="Winged helix-like DNA-binding domain superfamily/Winged helix DNA-binding domain"/>
    <property type="match status" value="1"/>
</dbReference>
<dbReference type="SUPFAM" id="SSF46785">
    <property type="entry name" value="Winged helix' DNA-binding domain"/>
    <property type="match status" value="1"/>
</dbReference>
<evidence type="ECO:0000256" key="3">
    <source>
        <dbReference type="ARBA" id="ARBA00023163"/>
    </source>
</evidence>
<name>A0AA45WNW9_9BACL</name>
<dbReference type="SMART" id="SM00529">
    <property type="entry name" value="HTH_DTXR"/>
    <property type="match status" value="1"/>
</dbReference>
<dbReference type="InterPro" id="IPR000835">
    <property type="entry name" value="HTH_MarR-typ"/>
</dbReference>
<dbReference type="GO" id="GO:0003677">
    <property type="term" value="F:DNA binding"/>
    <property type="evidence" value="ECO:0007669"/>
    <property type="project" value="UniProtKB-KW"/>
</dbReference>